<dbReference type="GO" id="GO:0085020">
    <property type="term" value="P:protein K6-linked ubiquitination"/>
    <property type="evidence" value="ECO:0007669"/>
    <property type="project" value="TreeGrafter"/>
</dbReference>
<dbReference type="Gene3D" id="1.25.40.20">
    <property type="entry name" value="Ankyrin repeat-containing domain"/>
    <property type="match status" value="1"/>
</dbReference>
<sequence>MSEGFAEEFSHFHREQQQVEEKVAALLHRLHTNAGVYETRQSSIRSSRRAPRAPPMPRENQYKEAPLPDVSASDGDSDAFEARRGEQRVLPARRIQKTRNKERKHPREHRSDDSPPIFVPRADPDASMSDFLLSSSPHALPESKWPGAGPGEEHDTSPSPQVCVAQHFDISTDIDEEQSGRIRHKRAQDAGNDPHDEWAGWSDPFFTEDAAIASPTDAKCVTEIATQTEREIAMQTTSAWIREDKQCERDRVVYDGWLVVASQEGRLFYHNSQKGASQWTQPEEMKRVMGEWVPVMGEGGERFFHNATLGVSLWKDPTHTTNIFQAALDGNTLFLQLYSEVGGDLSVCDPRSRTALHYACAGGAFTAVLFLLDRRVSIETRDEEGATPIFYACRYGYAQITRLLLDWGVRVDVTNVYGQTALHEAAQWGQIDCIRLLLLHGSPPSLLVCDANGHRPADVAKINKREQTALLLMSFEDSLAIANDSYAAPLSWRHQSRGAVTERRAHADRESSSGSSGGGLMDTIRGVASSVLGLFSTPRRTSSIGSNDTQGV</sequence>
<dbReference type="VEuPathDB" id="CryptoDB:Vbra_3632"/>
<dbReference type="InParanoid" id="A0A0G4EAW5"/>
<dbReference type="OrthoDB" id="408954at2759"/>
<dbReference type="PANTHER" id="PTHR24171:SF8">
    <property type="entry name" value="BRCA1-ASSOCIATED RING DOMAIN PROTEIN 1"/>
    <property type="match status" value="1"/>
</dbReference>
<dbReference type="InterPro" id="IPR001202">
    <property type="entry name" value="WW_dom"/>
</dbReference>
<gene>
    <name evidence="6" type="ORF">Vbra_3632</name>
</gene>
<dbReference type="CDD" id="cd00201">
    <property type="entry name" value="WW"/>
    <property type="match status" value="1"/>
</dbReference>
<dbReference type="STRING" id="1169540.A0A0G4EAW5"/>
<name>A0A0G4EAW5_VITBC</name>
<evidence type="ECO:0000313" key="7">
    <source>
        <dbReference type="Proteomes" id="UP000041254"/>
    </source>
</evidence>
<evidence type="ECO:0000259" key="5">
    <source>
        <dbReference type="PROSITE" id="PS50020"/>
    </source>
</evidence>
<evidence type="ECO:0000256" key="1">
    <source>
        <dbReference type="ARBA" id="ARBA00022737"/>
    </source>
</evidence>
<evidence type="ECO:0000313" key="6">
    <source>
        <dbReference type="EMBL" id="CEL93053.1"/>
    </source>
</evidence>
<organism evidence="6 7">
    <name type="scientific">Vitrella brassicaformis (strain CCMP3155)</name>
    <dbReference type="NCBI Taxonomy" id="1169540"/>
    <lineage>
        <taxon>Eukaryota</taxon>
        <taxon>Sar</taxon>
        <taxon>Alveolata</taxon>
        <taxon>Colpodellida</taxon>
        <taxon>Vitrellaceae</taxon>
        <taxon>Vitrella</taxon>
    </lineage>
</organism>
<dbReference type="PROSITE" id="PS01159">
    <property type="entry name" value="WW_DOMAIN_1"/>
    <property type="match status" value="1"/>
</dbReference>
<accession>A0A0G4EAW5</accession>
<dbReference type="Gene3D" id="2.20.70.10">
    <property type="match status" value="1"/>
</dbReference>
<dbReference type="Proteomes" id="UP000041254">
    <property type="component" value="Unassembled WGS sequence"/>
</dbReference>
<dbReference type="InterPro" id="IPR002110">
    <property type="entry name" value="Ankyrin_rpt"/>
</dbReference>
<dbReference type="Pfam" id="PF12796">
    <property type="entry name" value="Ank_2"/>
    <property type="match status" value="1"/>
</dbReference>
<feature type="region of interest" description="Disordered" evidence="4">
    <location>
        <begin position="175"/>
        <end position="201"/>
    </location>
</feature>
<feature type="region of interest" description="Disordered" evidence="4">
    <location>
        <begin position="32"/>
        <end position="160"/>
    </location>
</feature>
<keyword evidence="2 3" id="KW-0040">ANK repeat</keyword>
<dbReference type="SUPFAM" id="SSF51045">
    <property type="entry name" value="WW domain"/>
    <property type="match status" value="1"/>
</dbReference>
<feature type="compositionally biased region" description="Basic and acidic residues" evidence="4">
    <location>
        <begin position="500"/>
        <end position="511"/>
    </location>
</feature>
<keyword evidence="1" id="KW-0677">Repeat</keyword>
<reference evidence="6 7" key="1">
    <citation type="submission" date="2014-11" db="EMBL/GenBank/DDBJ databases">
        <authorList>
            <person name="Zhu J."/>
            <person name="Qi W."/>
            <person name="Song R."/>
        </authorList>
    </citation>
    <scope>NUCLEOTIDE SEQUENCE [LARGE SCALE GENOMIC DNA]</scope>
</reference>
<feature type="region of interest" description="Disordered" evidence="4">
    <location>
        <begin position="498"/>
        <end position="521"/>
    </location>
</feature>
<dbReference type="AlphaFoldDB" id="A0A0G4EAW5"/>
<keyword evidence="7" id="KW-1185">Reference proteome</keyword>
<dbReference type="EMBL" id="CDMY01000130">
    <property type="protein sequence ID" value="CEL93053.1"/>
    <property type="molecule type" value="Genomic_DNA"/>
</dbReference>
<dbReference type="PROSITE" id="PS50297">
    <property type="entry name" value="ANK_REP_REGION"/>
    <property type="match status" value="2"/>
</dbReference>
<evidence type="ECO:0000256" key="2">
    <source>
        <dbReference type="ARBA" id="ARBA00023043"/>
    </source>
</evidence>
<feature type="repeat" description="ANK" evidence="3">
    <location>
        <begin position="351"/>
        <end position="383"/>
    </location>
</feature>
<dbReference type="PROSITE" id="PS50088">
    <property type="entry name" value="ANK_REPEAT"/>
    <property type="match status" value="3"/>
</dbReference>
<feature type="repeat" description="ANK" evidence="3">
    <location>
        <begin position="417"/>
        <end position="442"/>
    </location>
</feature>
<feature type="compositionally biased region" description="Basic residues" evidence="4">
    <location>
        <begin position="94"/>
        <end position="108"/>
    </location>
</feature>
<dbReference type="InterPro" id="IPR036020">
    <property type="entry name" value="WW_dom_sf"/>
</dbReference>
<dbReference type="InterPro" id="IPR036770">
    <property type="entry name" value="Ankyrin_rpt-contain_sf"/>
</dbReference>
<dbReference type="SMART" id="SM00248">
    <property type="entry name" value="ANK"/>
    <property type="match status" value="3"/>
</dbReference>
<evidence type="ECO:0000256" key="4">
    <source>
        <dbReference type="SAM" id="MobiDB-lite"/>
    </source>
</evidence>
<dbReference type="GO" id="GO:0004842">
    <property type="term" value="F:ubiquitin-protein transferase activity"/>
    <property type="evidence" value="ECO:0007669"/>
    <property type="project" value="TreeGrafter"/>
</dbReference>
<dbReference type="SMART" id="SM00456">
    <property type="entry name" value="WW"/>
    <property type="match status" value="2"/>
</dbReference>
<dbReference type="PANTHER" id="PTHR24171">
    <property type="entry name" value="ANKYRIN REPEAT DOMAIN-CONTAINING PROTEIN 39-RELATED"/>
    <property type="match status" value="1"/>
</dbReference>
<feature type="domain" description="WW" evidence="5">
    <location>
        <begin position="251"/>
        <end position="284"/>
    </location>
</feature>
<evidence type="ECO:0000256" key="3">
    <source>
        <dbReference type="PROSITE-ProRule" id="PRU00023"/>
    </source>
</evidence>
<dbReference type="PROSITE" id="PS50020">
    <property type="entry name" value="WW_DOMAIN_2"/>
    <property type="match status" value="1"/>
</dbReference>
<feature type="repeat" description="ANK" evidence="3">
    <location>
        <begin position="384"/>
        <end position="416"/>
    </location>
</feature>
<proteinExistence type="predicted"/>
<dbReference type="SUPFAM" id="SSF48403">
    <property type="entry name" value="Ankyrin repeat"/>
    <property type="match status" value="1"/>
</dbReference>
<dbReference type="Pfam" id="PF00023">
    <property type="entry name" value="Ank"/>
    <property type="match status" value="1"/>
</dbReference>
<protein>
    <recommendedName>
        <fullName evidence="5">WW domain-containing protein</fullName>
    </recommendedName>
</protein>